<feature type="region of interest" description="Disordered" evidence="1">
    <location>
        <begin position="167"/>
        <end position="205"/>
    </location>
</feature>
<dbReference type="PROSITE" id="PS51257">
    <property type="entry name" value="PROKAR_LIPOPROTEIN"/>
    <property type="match status" value="1"/>
</dbReference>
<feature type="signal peptide" evidence="2">
    <location>
        <begin position="1"/>
        <end position="22"/>
    </location>
</feature>
<feature type="compositionally biased region" description="Gly residues" evidence="1">
    <location>
        <begin position="171"/>
        <end position="187"/>
    </location>
</feature>
<protein>
    <submittedName>
        <fullName evidence="3">Uncharacterized protein</fullName>
    </submittedName>
</protein>
<dbReference type="EMBL" id="JAUHMF010000002">
    <property type="protein sequence ID" value="MDT8898918.1"/>
    <property type="molecule type" value="Genomic_DNA"/>
</dbReference>
<dbReference type="RefSeq" id="WP_315625591.1">
    <property type="nucleotide sequence ID" value="NZ_JAUHMF010000002.1"/>
</dbReference>
<keyword evidence="2" id="KW-0732">Signal</keyword>
<reference evidence="3 4" key="1">
    <citation type="submission" date="2023-07" db="EMBL/GenBank/DDBJ databases">
        <title>Novel species of Thermanaerothrix with wide hydrolytic capabilities.</title>
        <authorList>
            <person name="Zayulina K.S."/>
            <person name="Podosokorskaya O.A."/>
            <person name="Elcheninov A.G."/>
        </authorList>
    </citation>
    <scope>NUCLEOTIDE SEQUENCE [LARGE SCALE GENOMIC DNA]</scope>
    <source>
        <strain evidence="3 4">4228-RoL</strain>
    </source>
</reference>
<feature type="compositionally biased region" description="Low complexity" evidence="1">
    <location>
        <begin position="188"/>
        <end position="205"/>
    </location>
</feature>
<keyword evidence="4" id="KW-1185">Reference proteome</keyword>
<feature type="chain" id="PRO_5045921129" evidence="2">
    <location>
        <begin position="23"/>
        <end position="233"/>
    </location>
</feature>
<sequence>MKKQTFWLILMLLMTIGLGACASGNANASAPSTASSNVARRGTPQPFNFANLPLESKLAIGILKLEETNLAITPDQARTLLPFWKAVKTLSTSATTSPDELNAVYRQIEEALTTEQRNYIQTLQMTQEDLQNLMDSLGIQSTFEGGNGNFANLSESERATRIAQFQAQRSAGGGEPVGPGAPGGEFGFGPPANATTTTQRTPNPTQAAMRRNFGLNRLFLDPLIQMLEKKASG</sequence>
<organism evidence="3 4">
    <name type="scientific">Thermanaerothrix solaris</name>
    <dbReference type="NCBI Taxonomy" id="3058434"/>
    <lineage>
        <taxon>Bacteria</taxon>
        <taxon>Bacillati</taxon>
        <taxon>Chloroflexota</taxon>
        <taxon>Anaerolineae</taxon>
        <taxon>Anaerolineales</taxon>
        <taxon>Anaerolineaceae</taxon>
        <taxon>Thermanaerothrix</taxon>
    </lineage>
</organism>
<accession>A0ABU3NQ07</accession>
<proteinExistence type="predicted"/>
<comment type="caution">
    <text evidence="3">The sequence shown here is derived from an EMBL/GenBank/DDBJ whole genome shotgun (WGS) entry which is preliminary data.</text>
</comment>
<evidence type="ECO:0000313" key="3">
    <source>
        <dbReference type="EMBL" id="MDT8898918.1"/>
    </source>
</evidence>
<name>A0ABU3NQ07_9CHLR</name>
<dbReference type="Proteomes" id="UP001254165">
    <property type="component" value="Unassembled WGS sequence"/>
</dbReference>
<evidence type="ECO:0000256" key="2">
    <source>
        <dbReference type="SAM" id="SignalP"/>
    </source>
</evidence>
<evidence type="ECO:0000256" key="1">
    <source>
        <dbReference type="SAM" id="MobiDB-lite"/>
    </source>
</evidence>
<evidence type="ECO:0000313" key="4">
    <source>
        <dbReference type="Proteomes" id="UP001254165"/>
    </source>
</evidence>
<gene>
    <name evidence="3" type="ORF">QYE77_11650</name>
</gene>